<dbReference type="AlphaFoldDB" id="A0A2W7NVH5"/>
<dbReference type="InterPro" id="IPR036271">
    <property type="entry name" value="Tet_transcr_reg_TetR-rel_C_sf"/>
</dbReference>
<evidence type="ECO:0000256" key="2">
    <source>
        <dbReference type="ARBA" id="ARBA00023125"/>
    </source>
</evidence>
<evidence type="ECO:0000259" key="5">
    <source>
        <dbReference type="PROSITE" id="PS50977"/>
    </source>
</evidence>
<evidence type="ECO:0000256" key="1">
    <source>
        <dbReference type="ARBA" id="ARBA00023015"/>
    </source>
</evidence>
<dbReference type="Proteomes" id="UP000249638">
    <property type="component" value="Unassembled WGS sequence"/>
</dbReference>
<dbReference type="PANTHER" id="PTHR47506">
    <property type="entry name" value="TRANSCRIPTIONAL REGULATORY PROTEIN"/>
    <property type="match status" value="1"/>
</dbReference>
<dbReference type="Gene3D" id="1.10.357.10">
    <property type="entry name" value="Tetracycline Repressor, domain 2"/>
    <property type="match status" value="1"/>
</dbReference>
<name>A0A2W7NVH5_9BURK</name>
<gene>
    <name evidence="6" type="ORF">C7416_10747</name>
</gene>
<dbReference type="PANTHER" id="PTHR47506:SF1">
    <property type="entry name" value="HTH-TYPE TRANSCRIPTIONAL REGULATOR YJDC"/>
    <property type="match status" value="1"/>
</dbReference>
<evidence type="ECO:0000256" key="4">
    <source>
        <dbReference type="PROSITE-ProRule" id="PRU00335"/>
    </source>
</evidence>
<dbReference type="InterPro" id="IPR001647">
    <property type="entry name" value="HTH_TetR"/>
</dbReference>
<sequence>MNTPTVREQLVEHALVLIRRRGFNGFSYRDLAELVGVKTSSIHYYFPSKDDLVLEAVREYSARKRARLQAIDTSLPCAEQARQYLQPLRDGACTDQACVVGMLSADVLAMPDTVRAAMQDFTRLNEQWLARLLEQAAARGAGPFSLPPQQLAQVVFGALQNGLISARLFGTWERVDAAAALLASAMPVEEAEEALAEA</sequence>
<keyword evidence="7" id="KW-1185">Reference proteome</keyword>
<evidence type="ECO:0000313" key="6">
    <source>
        <dbReference type="EMBL" id="PZX25977.1"/>
    </source>
</evidence>
<dbReference type="PRINTS" id="PR00455">
    <property type="entry name" value="HTHTETR"/>
</dbReference>
<keyword evidence="3" id="KW-0804">Transcription</keyword>
<dbReference type="SUPFAM" id="SSF46689">
    <property type="entry name" value="Homeodomain-like"/>
    <property type="match status" value="1"/>
</dbReference>
<reference evidence="6" key="1">
    <citation type="submission" date="2018-06" db="EMBL/GenBank/DDBJ databases">
        <title>Genomic Encyclopedia of Type Strains, Phase IV (KMG-V): Genome sequencing to study the core and pangenomes of soil and plant-associated prokaryotes.</title>
        <authorList>
            <person name="Whitman W."/>
        </authorList>
    </citation>
    <scope>NUCLEOTIDE SEQUENCE [LARGE SCALE GENOMIC DNA]</scope>
    <source>
        <strain evidence="6">MLR2-44</strain>
    </source>
</reference>
<feature type="domain" description="HTH tetR-type" evidence="5">
    <location>
        <begin position="4"/>
        <end position="64"/>
    </location>
</feature>
<evidence type="ECO:0000313" key="7">
    <source>
        <dbReference type="Proteomes" id="UP000249638"/>
    </source>
</evidence>
<dbReference type="EMBL" id="QKZN01000007">
    <property type="protein sequence ID" value="PZX25977.1"/>
    <property type="molecule type" value="Genomic_DNA"/>
</dbReference>
<comment type="caution">
    <text evidence="6">The sequence shown here is derived from an EMBL/GenBank/DDBJ whole genome shotgun (WGS) entry which is preliminary data.</text>
</comment>
<protein>
    <submittedName>
        <fullName evidence="6">TetR family transcriptional regulator</fullName>
    </submittedName>
</protein>
<dbReference type="Pfam" id="PF16925">
    <property type="entry name" value="TetR_C_13"/>
    <property type="match status" value="1"/>
</dbReference>
<accession>A0A2W7NVH5</accession>
<dbReference type="GO" id="GO:0003677">
    <property type="term" value="F:DNA binding"/>
    <property type="evidence" value="ECO:0007669"/>
    <property type="project" value="UniProtKB-UniRule"/>
</dbReference>
<evidence type="ECO:0000256" key="3">
    <source>
        <dbReference type="ARBA" id="ARBA00023163"/>
    </source>
</evidence>
<dbReference type="PROSITE" id="PS50977">
    <property type="entry name" value="HTH_TETR_2"/>
    <property type="match status" value="1"/>
</dbReference>
<feature type="DNA-binding region" description="H-T-H motif" evidence="4">
    <location>
        <begin position="27"/>
        <end position="46"/>
    </location>
</feature>
<keyword evidence="1" id="KW-0805">Transcription regulation</keyword>
<keyword evidence="2 4" id="KW-0238">DNA-binding</keyword>
<organism evidence="6 7">
    <name type="scientific">Cupriavidus phytorum</name>
    <dbReference type="NCBI Taxonomy" id="3024399"/>
    <lineage>
        <taxon>Bacteria</taxon>
        <taxon>Pseudomonadati</taxon>
        <taxon>Pseudomonadota</taxon>
        <taxon>Betaproteobacteria</taxon>
        <taxon>Burkholderiales</taxon>
        <taxon>Burkholderiaceae</taxon>
        <taxon>Cupriavidus</taxon>
    </lineage>
</organism>
<dbReference type="InterPro" id="IPR011075">
    <property type="entry name" value="TetR_C"/>
</dbReference>
<dbReference type="InterPro" id="IPR009057">
    <property type="entry name" value="Homeodomain-like_sf"/>
</dbReference>
<dbReference type="Pfam" id="PF00440">
    <property type="entry name" value="TetR_N"/>
    <property type="match status" value="1"/>
</dbReference>
<dbReference type="SUPFAM" id="SSF48498">
    <property type="entry name" value="Tetracyclin repressor-like, C-terminal domain"/>
    <property type="match status" value="1"/>
</dbReference>
<proteinExistence type="predicted"/>